<dbReference type="Gene3D" id="3.40.50.150">
    <property type="entry name" value="Vaccinia Virus protein VP39"/>
    <property type="match status" value="1"/>
</dbReference>
<dbReference type="PANTHER" id="PTHR43861:SF1">
    <property type="entry name" value="TRANS-ACONITATE 2-METHYLTRANSFERASE"/>
    <property type="match status" value="1"/>
</dbReference>
<evidence type="ECO:0000313" key="4">
    <source>
        <dbReference type="EMBL" id="MBW8726105.1"/>
    </source>
</evidence>
<dbReference type="SUPFAM" id="SSF53335">
    <property type="entry name" value="S-adenosyl-L-methionine-dependent methyltransferases"/>
    <property type="match status" value="1"/>
</dbReference>
<evidence type="ECO:0000256" key="2">
    <source>
        <dbReference type="ARBA" id="ARBA00022679"/>
    </source>
</evidence>
<dbReference type="GO" id="GO:0032259">
    <property type="term" value="P:methylation"/>
    <property type="evidence" value="ECO:0007669"/>
    <property type="project" value="UniProtKB-KW"/>
</dbReference>
<dbReference type="InterPro" id="IPR029063">
    <property type="entry name" value="SAM-dependent_MTases_sf"/>
</dbReference>
<evidence type="ECO:0000259" key="3">
    <source>
        <dbReference type="Pfam" id="PF13649"/>
    </source>
</evidence>
<dbReference type="Pfam" id="PF13649">
    <property type="entry name" value="Methyltransf_25"/>
    <property type="match status" value="1"/>
</dbReference>
<dbReference type="CDD" id="cd02440">
    <property type="entry name" value="AdoMet_MTases"/>
    <property type="match status" value="1"/>
</dbReference>
<reference evidence="4" key="1">
    <citation type="submission" date="2020-06" db="EMBL/GenBank/DDBJ databases">
        <title>Stable isotope informed genome-resolved metagenomics uncovers potential trophic interactions in rhizosphere soil.</title>
        <authorList>
            <person name="Starr E.P."/>
            <person name="Shi S."/>
            <person name="Blazewicz S.J."/>
            <person name="Koch B.J."/>
            <person name="Probst A.J."/>
            <person name="Hungate B.A."/>
            <person name="Pett-Ridge J."/>
            <person name="Firestone M.K."/>
            <person name="Banfield J.F."/>
        </authorList>
    </citation>
    <scope>NUCLEOTIDE SEQUENCE</scope>
    <source>
        <strain evidence="4">YM_69_17</strain>
    </source>
</reference>
<proteinExistence type="predicted"/>
<accession>A0A952FMT5</accession>
<dbReference type="Proteomes" id="UP000700706">
    <property type="component" value="Unassembled WGS sequence"/>
</dbReference>
<dbReference type="InterPro" id="IPR041698">
    <property type="entry name" value="Methyltransf_25"/>
</dbReference>
<name>A0A952FMT5_9PROT</name>
<keyword evidence="2" id="KW-0808">Transferase</keyword>
<dbReference type="PANTHER" id="PTHR43861">
    <property type="entry name" value="TRANS-ACONITATE 2-METHYLTRANSFERASE-RELATED"/>
    <property type="match status" value="1"/>
</dbReference>
<sequence>MATNEAEAPNADQIAYWNEAGGSVWVEMQAQLDRMIAPFSRQAVEALAPASGERLLDIGCGSGGSTLELARRVGAGGQVLGLDISAPMLGLAERRAAEAGLGNVRFVEADAQTARIEPGGYDGLFSRFGVMFFDDPVGAFTNLHGALRPGGRLAFVCWRTLAENGWATVSLSAALRHLPAPSPPVPGAPGAFAFADPDRIRDILGRAGFSGIGVNAFDTKAGVGDLDQTLALVLRSGPVGALLREHEDKREVVTAAVRQALAPHQTAEGVLLDAATWIVTATA</sequence>
<comment type="caution">
    <text evidence="4">The sequence shown here is derived from an EMBL/GenBank/DDBJ whole genome shotgun (WGS) entry which is preliminary data.</text>
</comment>
<feature type="domain" description="Methyltransferase" evidence="3">
    <location>
        <begin position="56"/>
        <end position="151"/>
    </location>
</feature>
<dbReference type="EMBL" id="JAEKLZ010000198">
    <property type="protein sequence ID" value="MBW8726105.1"/>
    <property type="molecule type" value="Genomic_DNA"/>
</dbReference>
<organism evidence="4 5">
    <name type="scientific">Inquilinus limosus</name>
    <dbReference type="NCBI Taxonomy" id="171674"/>
    <lineage>
        <taxon>Bacteria</taxon>
        <taxon>Pseudomonadati</taxon>
        <taxon>Pseudomonadota</taxon>
        <taxon>Alphaproteobacteria</taxon>
        <taxon>Rhodospirillales</taxon>
        <taxon>Rhodospirillaceae</taxon>
        <taxon>Inquilinus</taxon>
    </lineage>
</organism>
<gene>
    <name evidence="4" type="ORF">JF625_13235</name>
</gene>
<dbReference type="AlphaFoldDB" id="A0A952FMT5"/>
<dbReference type="GO" id="GO:0008168">
    <property type="term" value="F:methyltransferase activity"/>
    <property type="evidence" value="ECO:0007669"/>
    <property type="project" value="UniProtKB-KW"/>
</dbReference>
<protein>
    <submittedName>
        <fullName evidence="4">Class I SAM-dependent methyltransferase</fullName>
    </submittedName>
</protein>
<evidence type="ECO:0000313" key="5">
    <source>
        <dbReference type="Proteomes" id="UP000700706"/>
    </source>
</evidence>
<keyword evidence="1 4" id="KW-0489">Methyltransferase</keyword>
<evidence type="ECO:0000256" key="1">
    <source>
        <dbReference type="ARBA" id="ARBA00022603"/>
    </source>
</evidence>